<keyword evidence="1" id="KW-0547">Nucleotide-binding</keyword>
<dbReference type="RefSeq" id="WP_216032529.1">
    <property type="nucleotide sequence ID" value="NZ_JAHKNG010000008.1"/>
</dbReference>
<evidence type="ECO:0000313" key="3">
    <source>
        <dbReference type="EMBL" id="MBU3029851.1"/>
    </source>
</evidence>
<comment type="caution">
    <text evidence="3">The sequence shown here is derived from an EMBL/GenBank/DDBJ whole genome shotgun (WGS) entry which is preliminary data.</text>
</comment>
<dbReference type="EMBL" id="JAHKNG010000008">
    <property type="protein sequence ID" value="MBU3029851.1"/>
    <property type="molecule type" value="Genomic_DNA"/>
</dbReference>
<accession>A0ABS6AGZ0</accession>
<sequence>MSTAGPAQAWSEIKALRGDAATMRRHKLFAVSRDDDITSRFDLLRTLLSGVMEEHGILRLGVSAPTPGAGTSFVAANLALAMARRADTRVLLADMNLRRPGLARLFGANAPAPLSEILTGAQPAADHLRRYGQNLALLLNTQPSEGSAEILQDVRTGAALRELRQTFTPTVEIYDLPPILGRDDTLSFLPQLDGVLLVTDGTMNTAAQIRAAEEMLSGRTRLVAVVLNRGDVRRSLMDIAQNIRQRWFGWWKRG</sequence>
<keyword evidence="2" id="KW-0067">ATP-binding</keyword>
<evidence type="ECO:0000256" key="1">
    <source>
        <dbReference type="ARBA" id="ARBA00022741"/>
    </source>
</evidence>
<keyword evidence="4" id="KW-1185">Reference proteome</keyword>
<dbReference type="PANTHER" id="PTHR32309">
    <property type="entry name" value="TYROSINE-PROTEIN KINASE"/>
    <property type="match status" value="1"/>
</dbReference>
<evidence type="ECO:0000313" key="4">
    <source>
        <dbReference type="Proteomes" id="UP001166191"/>
    </source>
</evidence>
<proteinExistence type="predicted"/>
<keyword evidence="3" id="KW-0418">Kinase</keyword>
<dbReference type="InterPro" id="IPR005702">
    <property type="entry name" value="Wzc-like_C"/>
</dbReference>
<organism evidence="3 4">
    <name type="scientific">Paracoccus marinaquae</name>
    <dbReference type="NCBI Taxonomy" id="2841926"/>
    <lineage>
        <taxon>Bacteria</taxon>
        <taxon>Pseudomonadati</taxon>
        <taxon>Pseudomonadota</taxon>
        <taxon>Alphaproteobacteria</taxon>
        <taxon>Rhodobacterales</taxon>
        <taxon>Paracoccaceae</taxon>
        <taxon>Paracoccus</taxon>
    </lineage>
</organism>
<reference evidence="3" key="1">
    <citation type="submission" date="2021-06" db="EMBL/GenBank/DDBJ databases">
        <title>Paracoccus bacterium XHP0099 sp. nov., isolated from the surface waters of the Yellow Sea.</title>
        <authorList>
            <person name="Xue H."/>
            <person name="Zhang D."/>
        </authorList>
    </citation>
    <scope>NUCLEOTIDE SEQUENCE</scope>
    <source>
        <strain evidence="3">XHP0099</strain>
    </source>
</reference>
<gene>
    <name evidence="3" type="ORF">KNW02_06920</name>
</gene>
<name>A0ABS6AGZ0_9RHOB</name>
<evidence type="ECO:0000256" key="2">
    <source>
        <dbReference type="ARBA" id="ARBA00022840"/>
    </source>
</evidence>
<dbReference type="CDD" id="cd05387">
    <property type="entry name" value="BY-kinase"/>
    <property type="match status" value="1"/>
</dbReference>
<protein>
    <submittedName>
        <fullName evidence="3">CpsD/CapB family tyrosine-protein kinase</fullName>
    </submittedName>
</protein>
<dbReference type="PANTHER" id="PTHR32309:SF31">
    <property type="entry name" value="CAPSULAR EXOPOLYSACCHARIDE FAMILY"/>
    <property type="match status" value="1"/>
</dbReference>
<keyword evidence="3" id="KW-0808">Transferase</keyword>
<dbReference type="Proteomes" id="UP001166191">
    <property type="component" value="Unassembled WGS sequence"/>
</dbReference>
<dbReference type="InterPro" id="IPR050445">
    <property type="entry name" value="Bact_polysacc_biosynth/exp"/>
</dbReference>
<dbReference type="GO" id="GO:0016301">
    <property type="term" value="F:kinase activity"/>
    <property type="evidence" value="ECO:0007669"/>
    <property type="project" value="UniProtKB-KW"/>
</dbReference>